<dbReference type="KEGG" id="neu:NE0242"/>
<gene>
    <name evidence="1" type="ordered locus">NE0242</name>
</gene>
<dbReference type="Proteomes" id="UP000001416">
    <property type="component" value="Chromosome"/>
</dbReference>
<evidence type="ECO:0000313" key="1">
    <source>
        <dbReference type="EMBL" id="CAD84153.1"/>
    </source>
</evidence>
<name>Q82XL6_NITEU</name>
<protein>
    <submittedName>
        <fullName evidence="1">Uncharacterized protein</fullName>
    </submittedName>
</protein>
<accession>Q82XL6</accession>
<reference evidence="1 2" key="1">
    <citation type="journal article" date="2003" name="J. Bacteriol.">
        <title>Complete genome sequence of the ammonia-oxidizing bacterium and obligate chemolithoautotroph Nitrosomonas europaea.</title>
        <authorList>
            <person name="Chain P."/>
            <person name="Lamerdin J."/>
            <person name="Larimer F."/>
            <person name="Regala W."/>
            <person name="Land M."/>
            <person name="Hauser L."/>
            <person name="Hooper A."/>
            <person name="Klotz M."/>
            <person name="Norton J."/>
            <person name="Sayavedra-Soto L."/>
            <person name="Arciero D."/>
            <person name="Hommes N."/>
            <person name="Whittaker M."/>
            <person name="Arp D."/>
        </authorList>
    </citation>
    <scope>NUCLEOTIDE SEQUENCE [LARGE SCALE GENOMIC DNA]</scope>
    <source>
        <strain evidence="2">ATCC 19718 / CIP 103999 / KCTC 2705 / NBRC 14298</strain>
    </source>
</reference>
<dbReference type="HOGENOM" id="CLU_152468_0_0_4"/>
<dbReference type="eggNOG" id="ENOG50315XG">
    <property type="taxonomic scope" value="Bacteria"/>
</dbReference>
<sequence length="120" mass="14375">MKYDEKLIVFIVTIGVLNNPVYKKRLWLAARNMNISRREWPNVIADAIYNFDGIILLSNGIRWPIPDVDKVLGDPRWFSYYFEEDEKGDPHRDVIMLERLRLIDLFFKIKHPEIARHFSK</sequence>
<dbReference type="RefSeq" id="WP_011110886.1">
    <property type="nucleotide sequence ID" value="NC_004757.1"/>
</dbReference>
<keyword evidence="2" id="KW-1185">Reference proteome</keyword>
<proteinExistence type="predicted"/>
<dbReference type="GeneID" id="87103452"/>
<organism evidence="1 2">
    <name type="scientific">Nitrosomonas europaea (strain ATCC 19718 / CIP 103999 / KCTC 2705 / NBRC 14298)</name>
    <dbReference type="NCBI Taxonomy" id="228410"/>
    <lineage>
        <taxon>Bacteria</taxon>
        <taxon>Pseudomonadati</taxon>
        <taxon>Pseudomonadota</taxon>
        <taxon>Betaproteobacteria</taxon>
        <taxon>Nitrosomonadales</taxon>
        <taxon>Nitrosomonadaceae</taxon>
        <taxon>Nitrosomonas</taxon>
    </lineage>
</organism>
<dbReference type="AlphaFoldDB" id="Q82XL6"/>
<evidence type="ECO:0000313" key="2">
    <source>
        <dbReference type="Proteomes" id="UP000001416"/>
    </source>
</evidence>
<dbReference type="STRING" id="228410.NE0242"/>
<dbReference type="EMBL" id="AL954747">
    <property type="protein sequence ID" value="CAD84153.1"/>
    <property type="molecule type" value="Genomic_DNA"/>
</dbReference>